<dbReference type="CDD" id="cd05121">
    <property type="entry name" value="ABC1_ADCK3-like"/>
    <property type="match status" value="1"/>
</dbReference>
<keyword evidence="7" id="KW-1185">Reference proteome</keyword>
<feature type="transmembrane region" description="Helical" evidence="4">
    <location>
        <begin position="552"/>
        <end position="575"/>
    </location>
</feature>
<dbReference type="InterPro" id="IPR050154">
    <property type="entry name" value="UbiB_kinase"/>
</dbReference>
<dbReference type="InterPro" id="IPR011009">
    <property type="entry name" value="Kinase-like_dom_sf"/>
</dbReference>
<evidence type="ECO:0000313" key="7">
    <source>
        <dbReference type="Proteomes" id="UP000006727"/>
    </source>
</evidence>
<dbReference type="Proteomes" id="UP000006727">
    <property type="component" value="Chromosome 9"/>
</dbReference>
<accession>A0A7I4EL08</accession>
<keyword evidence="4" id="KW-0812">Transmembrane</keyword>
<evidence type="ECO:0000256" key="1">
    <source>
        <dbReference type="ARBA" id="ARBA00009670"/>
    </source>
</evidence>
<feature type="domain" description="ABC1 atypical kinase-like" evidence="5">
    <location>
        <begin position="238"/>
        <end position="368"/>
    </location>
</feature>
<dbReference type="Pfam" id="PF03109">
    <property type="entry name" value="ABC1"/>
    <property type="match status" value="2"/>
</dbReference>
<proteinExistence type="inferred from homology"/>
<dbReference type="EnsemblPlants" id="Pp3c9_4350V3.2">
    <property type="protein sequence ID" value="Pp3c9_4350V3.2"/>
    <property type="gene ID" value="Pp3c9_4350"/>
</dbReference>
<name>A0A7I4EL08_PHYPA</name>
<evidence type="ECO:0000256" key="3">
    <source>
        <dbReference type="SAM" id="MobiDB-lite"/>
    </source>
</evidence>
<sequence length="591" mass="66575">MVAGGPSNGGAAVFWNKSTLSNGSRSSNGSSDGGANGSSRAPTNGAGRATVDAIKDVKAVSKVKTIKEEDPWFKKATSSHSKVSVAPGGGWNKFKTYSTIQRSLEIWGFVITFLFKWWVNNQKFMYKGGMTELKKRQKRKVLATWLKEGLLRLGPTFIKIGQQFSTRVDILAKEYVDELAELQDQVPPFSSDTALQIVEEELGRPVDLIFDQFDRDPIAAASLAQNLQKIDPKSDGAKRDWVAIYDECANVLYEEIDYTKEATNAERFAFNFRDMPYVKVPAMYREFSTPQVLVMEYVPGIKINRIAALDELGVDRNRLASYAVESYLEQSLRHGFFHADPHPGNIAVDDTNGGRLIFYDFGMMGRWGYWYRQATVVRRTAQFFLNSFEERLAAQRAEKERMKAEAAKLSFKKRLTKEEKAEKRKMRLAAIVLDRIGKGLDPRFDISEIAKPYALELLRYREAGVEVILKDLRKRWDRQSQAFANVFKQADRVEKISSIIQRLEQGDLKLRVRALESERAFKRVATMQQTICQAILAATCLQLATMLHLSAVGMPATVAFMASALFGLQTLVGILKVKKLDKHEKLITGAA</sequence>
<organism evidence="6 7">
    <name type="scientific">Physcomitrium patens</name>
    <name type="common">Spreading-leaved earth moss</name>
    <name type="synonym">Physcomitrella patens</name>
    <dbReference type="NCBI Taxonomy" id="3218"/>
    <lineage>
        <taxon>Eukaryota</taxon>
        <taxon>Viridiplantae</taxon>
        <taxon>Streptophyta</taxon>
        <taxon>Embryophyta</taxon>
        <taxon>Bryophyta</taxon>
        <taxon>Bryophytina</taxon>
        <taxon>Bryopsida</taxon>
        <taxon>Funariidae</taxon>
        <taxon>Funariales</taxon>
        <taxon>Funariaceae</taxon>
        <taxon>Physcomitrium</taxon>
    </lineage>
</organism>
<dbReference type="PANTHER" id="PTHR10566:SF115">
    <property type="entry name" value="PROTEIN ACTIVITY OF BC1 COMPLEX KINASE 8, CHLOROPLASTIC"/>
    <property type="match status" value="1"/>
</dbReference>
<reference evidence="6" key="3">
    <citation type="submission" date="2020-12" db="UniProtKB">
        <authorList>
            <consortium name="EnsemblPlants"/>
        </authorList>
    </citation>
    <scope>IDENTIFICATION</scope>
</reference>
<evidence type="ECO:0000256" key="2">
    <source>
        <dbReference type="SAM" id="Coils"/>
    </source>
</evidence>
<feature type="compositionally biased region" description="Low complexity" evidence="3">
    <location>
        <begin position="21"/>
        <end position="30"/>
    </location>
</feature>
<reference evidence="6 7" key="2">
    <citation type="journal article" date="2018" name="Plant J.">
        <title>The Physcomitrella patens chromosome-scale assembly reveals moss genome structure and evolution.</title>
        <authorList>
            <person name="Lang D."/>
            <person name="Ullrich K.K."/>
            <person name="Murat F."/>
            <person name="Fuchs J."/>
            <person name="Jenkins J."/>
            <person name="Haas F.B."/>
            <person name="Piednoel M."/>
            <person name="Gundlach H."/>
            <person name="Van Bel M."/>
            <person name="Meyberg R."/>
            <person name="Vives C."/>
            <person name="Morata J."/>
            <person name="Symeonidi A."/>
            <person name="Hiss M."/>
            <person name="Muchero W."/>
            <person name="Kamisugi Y."/>
            <person name="Saleh O."/>
            <person name="Blanc G."/>
            <person name="Decker E.L."/>
            <person name="van Gessel N."/>
            <person name="Grimwood J."/>
            <person name="Hayes R.D."/>
            <person name="Graham S.W."/>
            <person name="Gunter L.E."/>
            <person name="McDaniel S.F."/>
            <person name="Hoernstein S.N.W."/>
            <person name="Larsson A."/>
            <person name="Li F.W."/>
            <person name="Perroud P.F."/>
            <person name="Phillips J."/>
            <person name="Ranjan P."/>
            <person name="Rokshar D.S."/>
            <person name="Rothfels C.J."/>
            <person name="Schneider L."/>
            <person name="Shu S."/>
            <person name="Stevenson D.W."/>
            <person name="Thummler F."/>
            <person name="Tillich M."/>
            <person name="Villarreal Aguilar J.C."/>
            <person name="Widiez T."/>
            <person name="Wong G.K."/>
            <person name="Wymore A."/>
            <person name="Zhang Y."/>
            <person name="Zimmer A.D."/>
            <person name="Quatrano R.S."/>
            <person name="Mayer K.F.X."/>
            <person name="Goodstein D."/>
            <person name="Casacuberta J.M."/>
            <person name="Vandepoele K."/>
            <person name="Reski R."/>
            <person name="Cuming A.C."/>
            <person name="Tuskan G.A."/>
            <person name="Maumus F."/>
            <person name="Salse J."/>
            <person name="Schmutz J."/>
            <person name="Rensing S.A."/>
        </authorList>
    </citation>
    <scope>NUCLEOTIDE SEQUENCE [LARGE SCALE GENOMIC DNA]</scope>
    <source>
        <strain evidence="6 7">cv. Gransden 2004</strain>
    </source>
</reference>
<reference evidence="6 7" key="1">
    <citation type="journal article" date="2008" name="Science">
        <title>The Physcomitrella genome reveals evolutionary insights into the conquest of land by plants.</title>
        <authorList>
            <person name="Rensing S."/>
            <person name="Lang D."/>
            <person name="Zimmer A."/>
            <person name="Terry A."/>
            <person name="Salamov A."/>
            <person name="Shapiro H."/>
            <person name="Nishiyama T."/>
            <person name="Perroud P.-F."/>
            <person name="Lindquist E."/>
            <person name="Kamisugi Y."/>
            <person name="Tanahashi T."/>
            <person name="Sakakibara K."/>
            <person name="Fujita T."/>
            <person name="Oishi K."/>
            <person name="Shin-I T."/>
            <person name="Kuroki Y."/>
            <person name="Toyoda A."/>
            <person name="Suzuki Y."/>
            <person name="Hashimoto A."/>
            <person name="Yamaguchi K."/>
            <person name="Sugano A."/>
            <person name="Kohara Y."/>
            <person name="Fujiyama A."/>
            <person name="Anterola A."/>
            <person name="Aoki S."/>
            <person name="Ashton N."/>
            <person name="Barbazuk W.B."/>
            <person name="Barker E."/>
            <person name="Bennetzen J."/>
            <person name="Bezanilla M."/>
            <person name="Blankenship R."/>
            <person name="Cho S.H."/>
            <person name="Dutcher S."/>
            <person name="Estelle M."/>
            <person name="Fawcett J.A."/>
            <person name="Gundlach H."/>
            <person name="Hanada K."/>
            <person name="Heyl A."/>
            <person name="Hicks K.A."/>
            <person name="Hugh J."/>
            <person name="Lohr M."/>
            <person name="Mayer K."/>
            <person name="Melkozernov A."/>
            <person name="Murata T."/>
            <person name="Nelson D."/>
            <person name="Pils B."/>
            <person name="Prigge M."/>
            <person name="Reiss B."/>
            <person name="Renner T."/>
            <person name="Rombauts S."/>
            <person name="Rushton P."/>
            <person name="Sanderfoot A."/>
            <person name="Schween G."/>
            <person name="Shiu S.-H."/>
            <person name="Stueber K."/>
            <person name="Theodoulou F.L."/>
            <person name="Tu H."/>
            <person name="Van de Peer Y."/>
            <person name="Verrier P.J."/>
            <person name="Waters E."/>
            <person name="Wood A."/>
            <person name="Yang L."/>
            <person name="Cove D."/>
            <person name="Cuming A."/>
            <person name="Hasebe M."/>
            <person name="Lucas S."/>
            <person name="Mishler D.B."/>
            <person name="Reski R."/>
            <person name="Grigoriev I."/>
            <person name="Quatrano R.S."/>
            <person name="Boore J.L."/>
        </authorList>
    </citation>
    <scope>NUCLEOTIDE SEQUENCE [LARGE SCALE GENOMIC DNA]</scope>
    <source>
        <strain evidence="6 7">cv. Gransden 2004</strain>
    </source>
</reference>
<evidence type="ECO:0000259" key="5">
    <source>
        <dbReference type="Pfam" id="PF03109"/>
    </source>
</evidence>
<keyword evidence="4" id="KW-0472">Membrane</keyword>
<feature type="coiled-coil region" evidence="2">
    <location>
        <begin position="385"/>
        <end position="414"/>
    </location>
</feature>
<dbReference type="PANTHER" id="PTHR10566">
    <property type="entry name" value="CHAPERONE-ACTIVITY OF BC1 COMPLEX CABC1 -RELATED"/>
    <property type="match status" value="1"/>
</dbReference>
<keyword evidence="2" id="KW-0175">Coiled coil</keyword>
<evidence type="ECO:0000313" key="6">
    <source>
        <dbReference type="EnsemblPlants" id="Pp3c9_4350V3.2"/>
    </source>
</evidence>
<dbReference type="AlphaFoldDB" id="A0A7I4EL08"/>
<feature type="domain" description="ABC1 atypical kinase-like" evidence="5">
    <location>
        <begin position="182"/>
        <end position="225"/>
    </location>
</feature>
<comment type="similarity">
    <text evidence="1">Belongs to the protein kinase superfamily. ADCK protein kinase family.</text>
</comment>
<evidence type="ECO:0000256" key="4">
    <source>
        <dbReference type="SAM" id="Phobius"/>
    </source>
</evidence>
<feature type="region of interest" description="Disordered" evidence="3">
    <location>
        <begin position="20"/>
        <end position="48"/>
    </location>
</feature>
<dbReference type="SUPFAM" id="SSF56112">
    <property type="entry name" value="Protein kinase-like (PK-like)"/>
    <property type="match status" value="1"/>
</dbReference>
<protein>
    <recommendedName>
        <fullName evidence="5">ABC1 atypical kinase-like domain-containing protein</fullName>
    </recommendedName>
</protein>
<keyword evidence="4" id="KW-1133">Transmembrane helix</keyword>
<dbReference type="Gramene" id="Pp3c9_4350V3.2">
    <property type="protein sequence ID" value="Pp3c9_4350V3.2"/>
    <property type="gene ID" value="Pp3c9_4350"/>
</dbReference>
<dbReference type="EMBL" id="ABEU02000009">
    <property type="status" value="NOT_ANNOTATED_CDS"/>
    <property type="molecule type" value="Genomic_DNA"/>
</dbReference>
<dbReference type="InterPro" id="IPR004147">
    <property type="entry name" value="ABC1_dom"/>
</dbReference>